<proteinExistence type="predicted"/>
<accession>A0AAF0DBU4</accession>
<name>A0AAF0DBU4_9EURO</name>
<evidence type="ECO:0000313" key="1">
    <source>
        <dbReference type="EMBL" id="WEW55606.1"/>
    </source>
</evidence>
<dbReference type="Proteomes" id="UP001219355">
    <property type="component" value="Chromosome 1"/>
</dbReference>
<sequence>MARTRAEKLSLMQDISRMELEGSQLNLQNVSHQSAIPETLALQRQTSLLEAEIQNHRSLQYAQLKKSNQSQEELCLNDWSGDPCHDISNQKPRRKVDKCTAPKVDLGELKVGSVIPNTQIRGADIVRSGISETLGKKQRGQKEEKQGYIPNFPHLQGQMTITTPGGAKLPQKLKQVLALPGDKSSFSVTPFLNRANINGIASDITSDEVGKSPLAGEQGFDREILCEKF</sequence>
<reference evidence="1" key="1">
    <citation type="submission" date="2023-03" db="EMBL/GenBank/DDBJ databases">
        <title>Emydomyces testavorans Genome Sequence.</title>
        <authorList>
            <person name="Hoyer L."/>
        </authorList>
    </citation>
    <scope>NUCLEOTIDE SEQUENCE</scope>
    <source>
        <strain evidence="1">16-2883</strain>
    </source>
</reference>
<dbReference type="AlphaFoldDB" id="A0AAF0DBU4"/>
<keyword evidence="2" id="KW-1185">Reference proteome</keyword>
<evidence type="ECO:0000313" key="2">
    <source>
        <dbReference type="Proteomes" id="UP001219355"/>
    </source>
</evidence>
<dbReference type="EMBL" id="CP120627">
    <property type="protein sequence ID" value="WEW55606.1"/>
    <property type="molecule type" value="Genomic_DNA"/>
</dbReference>
<gene>
    <name evidence="1" type="ORF">PRK78_001037</name>
</gene>
<organism evidence="1 2">
    <name type="scientific">Emydomyces testavorans</name>
    <dbReference type="NCBI Taxonomy" id="2070801"/>
    <lineage>
        <taxon>Eukaryota</taxon>
        <taxon>Fungi</taxon>
        <taxon>Dikarya</taxon>
        <taxon>Ascomycota</taxon>
        <taxon>Pezizomycotina</taxon>
        <taxon>Eurotiomycetes</taxon>
        <taxon>Eurotiomycetidae</taxon>
        <taxon>Onygenales</taxon>
        <taxon>Nannizziopsiaceae</taxon>
        <taxon>Emydomyces</taxon>
    </lineage>
</organism>
<protein>
    <submittedName>
        <fullName evidence="1">Uncharacterized protein</fullName>
    </submittedName>
</protein>